<dbReference type="InterPro" id="IPR027417">
    <property type="entry name" value="P-loop_NTPase"/>
</dbReference>
<protein>
    <recommendedName>
        <fullName evidence="3">Sulfotransferase domain-containing protein</fullName>
    </recommendedName>
</protein>
<comment type="caution">
    <text evidence="4">The sequence shown here is derived from an EMBL/GenBank/DDBJ whole genome shotgun (WGS) entry which is preliminary data.</text>
</comment>
<dbReference type="Proteomes" id="UP001162162">
    <property type="component" value="Unassembled WGS sequence"/>
</dbReference>
<accession>A0AAV8X8G3</accession>
<gene>
    <name evidence="4" type="ORF">NQ318_004495</name>
</gene>
<dbReference type="GO" id="GO:0008146">
    <property type="term" value="F:sulfotransferase activity"/>
    <property type="evidence" value="ECO:0007669"/>
    <property type="project" value="InterPro"/>
</dbReference>
<feature type="non-terminal residue" evidence="4">
    <location>
        <position position="1"/>
    </location>
</feature>
<organism evidence="4 5">
    <name type="scientific">Aromia moschata</name>
    <dbReference type="NCBI Taxonomy" id="1265417"/>
    <lineage>
        <taxon>Eukaryota</taxon>
        <taxon>Metazoa</taxon>
        <taxon>Ecdysozoa</taxon>
        <taxon>Arthropoda</taxon>
        <taxon>Hexapoda</taxon>
        <taxon>Insecta</taxon>
        <taxon>Pterygota</taxon>
        <taxon>Neoptera</taxon>
        <taxon>Endopterygota</taxon>
        <taxon>Coleoptera</taxon>
        <taxon>Polyphaga</taxon>
        <taxon>Cucujiformia</taxon>
        <taxon>Chrysomeloidea</taxon>
        <taxon>Cerambycidae</taxon>
        <taxon>Cerambycinae</taxon>
        <taxon>Callichromatini</taxon>
        <taxon>Aromia</taxon>
    </lineage>
</organism>
<evidence type="ECO:0000256" key="2">
    <source>
        <dbReference type="ARBA" id="ARBA00022679"/>
    </source>
</evidence>
<feature type="domain" description="Sulfotransferase" evidence="3">
    <location>
        <begin position="6"/>
        <end position="100"/>
    </location>
</feature>
<keyword evidence="5" id="KW-1185">Reference proteome</keyword>
<dbReference type="Gene3D" id="3.40.50.300">
    <property type="entry name" value="P-loop containing nucleotide triphosphate hydrolases"/>
    <property type="match status" value="1"/>
</dbReference>
<proteinExistence type="inferred from homology"/>
<evidence type="ECO:0000313" key="4">
    <source>
        <dbReference type="EMBL" id="KAJ8935118.1"/>
    </source>
</evidence>
<dbReference type="Pfam" id="PF00685">
    <property type="entry name" value="Sulfotransfer_1"/>
    <property type="match status" value="1"/>
</dbReference>
<comment type="similarity">
    <text evidence="1">Belongs to the sulfotransferase 1 family.</text>
</comment>
<keyword evidence="2" id="KW-0808">Transferase</keyword>
<reference evidence="4" key="1">
    <citation type="journal article" date="2023" name="Insect Mol. Biol.">
        <title>Genome sequencing provides insights into the evolution of gene families encoding plant cell wall-degrading enzymes in longhorned beetles.</title>
        <authorList>
            <person name="Shin N.R."/>
            <person name="Okamura Y."/>
            <person name="Kirsch R."/>
            <person name="Pauchet Y."/>
        </authorList>
    </citation>
    <scope>NUCLEOTIDE SEQUENCE</scope>
    <source>
        <strain evidence="4">AMC_N1</strain>
    </source>
</reference>
<sequence>KNADKTIFTFEKYCENFVNNKAWFSPYFEHIKEAWTKRNDNNFLFLFYEDTLKDMRSTIRKVADFLEKKLTDEQIEQLMDHLSFEKFKNNQSVNCEQLVKIEIHYKK</sequence>
<evidence type="ECO:0000256" key="1">
    <source>
        <dbReference type="ARBA" id="ARBA00005771"/>
    </source>
</evidence>
<dbReference type="PANTHER" id="PTHR11783">
    <property type="entry name" value="SULFOTRANSFERASE SULT"/>
    <property type="match status" value="1"/>
</dbReference>
<evidence type="ECO:0000313" key="5">
    <source>
        <dbReference type="Proteomes" id="UP001162162"/>
    </source>
</evidence>
<dbReference type="SUPFAM" id="SSF52540">
    <property type="entry name" value="P-loop containing nucleoside triphosphate hydrolases"/>
    <property type="match status" value="1"/>
</dbReference>
<dbReference type="AlphaFoldDB" id="A0AAV8X8G3"/>
<dbReference type="InterPro" id="IPR000863">
    <property type="entry name" value="Sulfotransferase_dom"/>
</dbReference>
<name>A0AAV8X8G3_9CUCU</name>
<evidence type="ECO:0000259" key="3">
    <source>
        <dbReference type="Pfam" id="PF00685"/>
    </source>
</evidence>
<dbReference type="EMBL" id="JAPWTK010000933">
    <property type="protein sequence ID" value="KAJ8935118.1"/>
    <property type="molecule type" value="Genomic_DNA"/>
</dbReference>